<proteinExistence type="predicted"/>
<dbReference type="GeneID" id="15613921"/>
<keyword evidence="2" id="KW-1185">Reference proteome</keyword>
<organism evidence="1 2">
    <name type="scientific">Mythimna separata entomopoxvirus 'L'</name>
    <dbReference type="NCBI Taxonomy" id="1293572"/>
    <lineage>
        <taxon>Viruses</taxon>
        <taxon>Varidnaviria</taxon>
        <taxon>Bamfordvirae</taxon>
        <taxon>Nucleocytoviricota</taxon>
        <taxon>Pokkesviricetes</taxon>
        <taxon>Chitovirales</taxon>
        <taxon>Poxviridae</taxon>
        <taxon>Entomopoxvirinae</taxon>
        <taxon>Betaentomopoxvirus</taxon>
        <taxon>Betaentomopoxvirus mseparata</taxon>
        <taxon>Mythimna separata entomopoxvirus</taxon>
    </lineage>
</organism>
<accession>A0A916KQH3</accession>
<dbReference type="Proteomes" id="UP000792671">
    <property type="component" value="Genome"/>
</dbReference>
<protein>
    <submittedName>
        <fullName evidence="1">Uncharacterized protein</fullName>
    </submittedName>
</protein>
<name>A0A916KQH3_9POXV</name>
<evidence type="ECO:0000313" key="1">
    <source>
        <dbReference type="EMBL" id="CCU56497.1"/>
    </source>
</evidence>
<dbReference type="EMBL" id="HF679134">
    <property type="protein sequence ID" value="CCU56497.1"/>
    <property type="molecule type" value="Genomic_DNA"/>
</dbReference>
<gene>
    <name evidence="1" type="ORF">MYSEV_299</name>
</gene>
<dbReference type="RefSeq" id="YP_008003816.1">
    <property type="nucleotide sequence ID" value="NC_021246.1"/>
</dbReference>
<sequence>MSHTLYNGINFVEYNAEQYKALRRNYHPDVEYMKFHLDNIARHKQTGDMDNLKKRLNFIEKSKYFYSRSKL</sequence>
<reference evidence="1 2" key="1">
    <citation type="journal article" date="2013" name="J. Virol.">
        <title>New Insights into the Evolution of Entomopoxvirinae from the Complete Genome Sequences of Four Entomopoxviruses Infecting Adoxophyes honmai, Choristoneura biennis, Choristoneura rosaceana, and Mythimna separata.</title>
        <authorList>
            <person name="Theze J."/>
            <person name="Takatsuka J."/>
            <person name="Li Z."/>
            <person name="Gallais J."/>
            <person name="Doucet D."/>
            <person name="Arif B."/>
            <person name="Nakai M."/>
            <person name="Herniou E.A."/>
        </authorList>
    </citation>
    <scope>NUCLEOTIDE SEQUENCE [LARGE SCALE GENOMIC DNA]</scope>
</reference>
<dbReference type="KEGG" id="vg:15613921"/>
<evidence type="ECO:0000313" key="2">
    <source>
        <dbReference type="Proteomes" id="UP000792671"/>
    </source>
</evidence>